<sequence length="262" mass="31478">MAPTTYFFEGITLLITHYNRSHSLERLLRTFKEQNCSFQDIVVSDDGSKIEHLTKLKDLQAILPFRLITTEKNQGLGHNINKGQDAVNTPYTLYIQEDFVPKPIFNRSLQNALSFMAEKKELDMVRFYAYFKYPFLKPYKNGFSEMLFSPWPWYWGYQKFYYYSDHPHLRRSNFLEKFGRYPEGLKGDVTEYRMMMSFIQKKGQGLFYDNFQSLFDQQNSSAEPSTMKRNYWRESEQPLVTVARHFYRHLKFNVDFHFSRYA</sequence>
<gene>
    <name evidence="2" type="ORF">AHMF7605_25750</name>
</gene>
<dbReference type="Gene3D" id="3.90.550.10">
    <property type="entry name" value="Spore Coat Polysaccharide Biosynthesis Protein SpsA, Chain A"/>
    <property type="match status" value="1"/>
</dbReference>
<keyword evidence="3" id="KW-1185">Reference proteome</keyword>
<evidence type="ECO:0000313" key="2">
    <source>
        <dbReference type="EMBL" id="PSR56655.1"/>
    </source>
</evidence>
<keyword evidence="2" id="KW-0808">Transferase</keyword>
<dbReference type="InterPro" id="IPR029044">
    <property type="entry name" value="Nucleotide-diphossugar_trans"/>
</dbReference>
<evidence type="ECO:0000313" key="3">
    <source>
        <dbReference type="Proteomes" id="UP000240357"/>
    </source>
</evidence>
<dbReference type="CDD" id="cd00761">
    <property type="entry name" value="Glyco_tranf_GTA_type"/>
    <property type="match status" value="1"/>
</dbReference>
<dbReference type="EMBL" id="PYFT01000001">
    <property type="protein sequence ID" value="PSR56655.1"/>
    <property type="molecule type" value="Genomic_DNA"/>
</dbReference>
<feature type="domain" description="Glycosyltransferase 2-like" evidence="1">
    <location>
        <begin position="13"/>
        <end position="169"/>
    </location>
</feature>
<dbReference type="Proteomes" id="UP000240357">
    <property type="component" value="Unassembled WGS sequence"/>
</dbReference>
<comment type="caution">
    <text evidence="2">The sequence shown here is derived from an EMBL/GenBank/DDBJ whole genome shotgun (WGS) entry which is preliminary data.</text>
</comment>
<dbReference type="SUPFAM" id="SSF53448">
    <property type="entry name" value="Nucleotide-diphospho-sugar transferases"/>
    <property type="match status" value="1"/>
</dbReference>
<name>A0A2T2YME5_9BACT</name>
<dbReference type="Pfam" id="PF00535">
    <property type="entry name" value="Glycos_transf_2"/>
    <property type="match status" value="1"/>
</dbReference>
<dbReference type="InterPro" id="IPR001173">
    <property type="entry name" value="Glyco_trans_2-like"/>
</dbReference>
<proteinExistence type="predicted"/>
<protein>
    <submittedName>
        <fullName evidence="2">Glycosyl transferase family 2</fullName>
    </submittedName>
</protein>
<reference evidence="2 3" key="1">
    <citation type="submission" date="2018-03" db="EMBL/GenBank/DDBJ databases">
        <title>Adhaeribacter sp. HMF7605 Genome sequencing and assembly.</title>
        <authorList>
            <person name="Kang H."/>
            <person name="Kang J."/>
            <person name="Cha I."/>
            <person name="Kim H."/>
            <person name="Joh K."/>
        </authorList>
    </citation>
    <scope>NUCLEOTIDE SEQUENCE [LARGE SCALE GENOMIC DNA]</scope>
    <source>
        <strain evidence="2 3">HMF7605</strain>
    </source>
</reference>
<dbReference type="GO" id="GO:0016740">
    <property type="term" value="F:transferase activity"/>
    <property type="evidence" value="ECO:0007669"/>
    <property type="project" value="UniProtKB-KW"/>
</dbReference>
<dbReference type="AlphaFoldDB" id="A0A2T2YME5"/>
<accession>A0A2T2YME5</accession>
<evidence type="ECO:0000259" key="1">
    <source>
        <dbReference type="Pfam" id="PF00535"/>
    </source>
</evidence>
<dbReference type="RefSeq" id="WP_106932831.1">
    <property type="nucleotide sequence ID" value="NZ_PYFT01000001.1"/>
</dbReference>
<dbReference type="OrthoDB" id="744361at2"/>
<organism evidence="2 3">
    <name type="scientific">Adhaeribacter arboris</name>
    <dbReference type="NCBI Taxonomy" id="2072846"/>
    <lineage>
        <taxon>Bacteria</taxon>
        <taxon>Pseudomonadati</taxon>
        <taxon>Bacteroidota</taxon>
        <taxon>Cytophagia</taxon>
        <taxon>Cytophagales</taxon>
        <taxon>Hymenobacteraceae</taxon>
        <taxon>Adhaeribacter</taxon>
    </lineage>
</organism>